<dbReference type="NCBIfam" id="TIGR03865">
    <property type="entry name" value="PQQ_CXXCW"/>
    <property type="match status" value="1"/>
</dbReference>
<evidence type="ECO:0000256" key="1">
    <source>
        <dbReference type="SAM" id="SignalP"/>
    </source>
</evidence>
<evidence type="ECO:0000313" key="4">
    <source>
        <dbReference type="Proteomes" id="UP001176468"/>
    </source>
</evidence>
<dbReference type="RefSeq" id="WP_304562357.1">
    <property type="nucleotide sequence ID" value="NZ_JAUQSZ010000012.1"/>
</dbReference>
<proteinExistence type="predicted"/>
<protein>
    <submittedName>
        <fullName evidence="3">Rhodanese</fullName>
    </submittedName>
</protein>
<accession>A0ABT9A240</accession>
<keyword evidence="1" id="KW-0732">Signal</keyword>
<feature type="signal peptide" evidence="1">
    <location>
        <begin position="1"/>
        <end position="19"/>
    </location>
</feature>
<feature type="domain" description="Rhodanese" evidence="2">
    <location>
        <begin position="121"/>
        <end position="178"/>
    </location>
</feature>
<sequence>MWKGLLAAMLMAGATASAAQSPVEGPLFDPVGGYRITQYRGVVGDAPADVMRIDTAEARRLWRRGAILIDVNPAPGAVRDPQTGVWTLAEPHQTIPGAHWFAESGRGVLPADIETWFLSGVRRLAEAHPHRPVIIFCQADCWMSWNAALRLRRARVRNIRWFADGLDGWRDVALPTVSARPE</sequence>
<evidence type="ECO:0000313" key="3">
    <source>
        <dbReference type="EMBL" id="MDO7843900.1"/>
    </source>
</evidence>
<gene>
    <name evidence="3" type="ORF">Q5H94_16320</name>
</gene>
<comment type="caution">
    <text evidence="3">The sequence shown here is derived from an EMBL/GenBank/DDBJ whole genome shotgun (WGS) entry which is preliminary data.</text>
</comment>
<dbReference type="EMBL" id="JAUQSZ010000012">
    <property type="protein sequence ID" value="MDO7843900.1"/>
    <property type="molecule type" value="Genomic_DNA"/>
</dbReference>
<feature type="chain" id="PRO_5046431181" evidence="1">
    <location>
        <begin position="20"/>
        <end position="182"/>
    </location>
</feature>
<reference evidence="3" key="1">
    <citation type="submission" date="2023-07" db="EMBL/GenBank/DDBJ databases">
        <authorList>
            <person name="Kim M.K."/>
        </authorList>
    </citation>
    <scope>NUCLEOTIDE SEQUENCE</scope>
    <source>
        <strain evidence="3">CA1-15</strain>
    </source>
</reference>
<dbReference type="Gene3D" id="3.40.250.10">
    <property type="entry name" value="Rhodanese-like domain"/>
    <property type="match status" value="1"/>
</dbReference>
<dbReference type="SUPFAM" id="SSF52821">
    <property type="entry name" value="Rhodanese/Cell cycle control phosphatase"/>
    <property type="match status" value="1"/>
</dbReference>
<dbReference type="InterPro" id="IPR036873">
    <property type="entry name" value="Rhodanese-like_dom_sf"/>
</dbReference>
<keyword evidence="4" id="KW-1185">Reference proteome</keyword>
<evidence type="ECO:0000259" key="2">
    <source>
        <dbReference type="PROSITE" id="PS50206"/>
    </source>
</evidence>
<dbReference type="InterPro" id="IPR001763">
    <property type="entry name" value="Rhodanese-like_dom"/>
</dbReference>
<name>A0ABT9A240_9SPHN</name>
<dbReference type="InterPro" id="IPR022376">
    <property type="entry name" value="PQQ_CXXCW"/>
</dbReference>
<dbReference type="Proteomes" id="UP001176468">
    <property type="component" value="Unassembled WGS sequence"/>
</dbReference>
<organism evidence="3 4">
    <name type="scientific">Sphingomonas immobilis</name>
    <dbReference type="NCBI Taxonomy" id="3063997"/>
    <lineage>
        <taxon>Bacteria</taxon>
        <taxon>Pseudomonadati</taxon>
        <taxon>Pseudomonadota</taxon>
        <taxon>Alphaproteobacteria</taxon>
        <taxon>Sphingomonadales</taxon>
        <taxon>Sphingomonadaceae</taxon>
        <taxon>Sphingomonas</taxon>
    </lineage>
</organism>
<dbReference type="PROSITE" id="PS50206">
    <property type="entry name" value="RHODANESE_3"/>
    <property type="match status" value="1"/>
</dbReference>